<dbReference type="PaxDb" id="39947-A0A0P0VL82"/>
<reference evidence="2" key="1">
    <citation type="journal article" date="2005" name="Nature">
        <title>The map-based sequence of the rice genome.</title>
        <authorList>
            <consortium name="International rice genome sequencing project (IRGSP)"/>
            <person name="Matsumoto T."/>
            <person name="Wu J."/>
            <person name="Kanamori H."/>
            <person name="Katayose Y."/>
            <person name="Fujisawa M."/>
            <person name="Namiki N."/>
            <person name="Mizuno H."/>
            <person name="Yamamoto K."/>
            <person name="Antonio B.A."/>
            <person name="Baba T."/>
            <person name="Sakata K."/>
            <person name="Nagamura Y."/>
            <person name="Aoki H."/>
            <person name="Arikawa K."/>
            <person name="Arita K."/>
            <person name="Bito T."/>
            <person name="Chiden Y."/>
            <person name="Fujitsuka N."/>
            <person name="Fukunaka R."/>
            <person name="Hamada M."/>
            <person name="Harada C."/>
            <person name="Hayashi A."/>
            <person name="Hijishita S."/>
            <person name="Honda M."/>
            <person name="Hosokawa S."/>
            <person name="Ichikawa Y."/>
            <person name="Idonuma A."/>
            <person name="Iijima M."/>
            <person name="Ikeda M."/>
            <person name="Ikeno M."/>
            <person name="Ito K."/>
            <person name="Ito S."/>
            <person name="Ito T."/>
            <person name="Ito Y."/>
            <person name="Ito Y."/>
            <person name="Iwabuchi A."/>
            <person name="Kamiya K."/>
            <person name="Karasawa W."/>
            <person name="Kurita K."/>
            <person name="Katagiri S."/>
            <person name="Kikuta A."/>
            <person name="Kobayashi H."/>
            <person name="Kobayashi N."/>
            <person name="Machita K."/>
            <person name="Maehara T."/>
            <person name="Masukawa M."/>
            <person name="Mizubayashi T."/>
            <person name="Mukai Y."/>
            <person name="Nagasaki H."/>
            <person name="Nagata Y."/>
            <person name="Naito S."/>
            <person name="Nakashima M."/>
            <person name="Nakama Y."/>
            <person name="Nakamichi Y."/>
            <person name="Nakamura M."/>
            <person name="Meguro A."/>
            <person name="Negishi M."/>
            <person name="Ohta I."/>
            <person name="Ohta T."/>
            <person name="Okamoto M."/>
            <person name="Ono N."/>
            <person name="Saji S."/>
            <person name="Sakaguchi M."/>
            <person name="Sakai K."/>
            <person name="Shibata M."/>
            <person name="Shimokawa T."/>
            <person name="Song J."/>
            <person name="Takazaki Y."/>
            <person name="Terasawa K."/>
            <person name="Tsugane M."/>
            <person name="Tsuji K."/>
            <person name="Ueda S."/>
            <person name="Waki K."/>
            <person name="Yamagata H."/>
            <person name="Yamamoto M."/>
            <person name="Yamamoto S."/>
            <person name="Yamane H."/>
            <person name="Yoshiki S."/>
            <person name="Yoshihara R."/>
            <person name="Yukawa K."/>
            <person name="Zhong H."/>
            <person name="Yano M."/>
            <person name="Yuan Q."/>
            <person name="Ouyang S."/>
            <person name="Liu J."/>
            <person name="Jones K.M."/>
            <person name="Gansberger K."/>
            <person name="Moffat K."/>
            <person name="Hill J."/>
            <person name="Bera J."/>
            <person name="Fadrosh D."/>
            <person name="Jin S."/>
            <person name="Johri S."/>
            <person name="Kim M."/>
            <person name="Overton L."/>
            <person name="Reardon M."/>
            <person name="Tsitrin T."/>
            <person name="Vuong H."/>
            <person name="Weaver B."/>
            <person name="Ciecko A."/>
            <person name="Tallon L."/>
            <person name="Jackson J."/>
            <person name="Pai G."/>
            <person name="Aken S.V."/>
            <person name="Utterback T."/>
            <person name="Reidmuller S."/>
            <person name="Feldblyum T."/>
            <person name="Hsiao J."/>
            <person name="Zismann V."/>
            <person name="Iobst S."/>
            <person name="de Vazeille A.R."/>
            <person name="Buell C.R."/>
            <person name="Ying K."/>
            <person name="Li Y."/>
            <person name="Lu T."/>
            <person name="Huang Y."/>
            <person name="Zhao Q."/>
            <person name="Feng Q."/>
            <person name="Zhang L."/>
            <person name="Zhu J."/>
            <person name="Weng Q."/>
            <person name="Mu J."/>
            <person name="Lu Y."/>
            <person name="Fan D."/>
            <person name="Liu Y."/>
            <person name="Guan J."/>
            <person name="Zhang Y."/>
            <person name="Yu S."/>
            <person name="Liu X."/>
            <person name="Zhang Y."/>
            <person name="Hong G."/>
            <person name="Han B."/>
            <person name="Choisne N."/>
            <person name="Demange N."/>
            <person name="Orjeda G."/>
            <person name="Samain S."/>
            <person name="Cattolico L."/>
            <person name="Pelletier E."/>
            <person name="Couloux A."/>
            <person name="Segurens B."/>
            <person name="Wincker P."/>
            <person name="D'Hont A."/>
            <person name="Scarpelli C."/>
            <person name="Weissenbach J."/>
            <person name="Salanoubat M."/>
            <person name="Quetier F."/>
            <person name="Yu Y."/>
            <person name="Kim H.R."/>
            <person name="Rambo T."/>
            <person name="Currie J."/>
            <person name="Collura K."/>
            <person name="Luo M."/>
            <person name="Yang T."/>
            <person name="Ammiraju J.S.S."/>
            <person name="Engler F."/>
            <person name="Soderlund C."/>
            <person name="Wing R.A."/>
            <person name="Palmer L.E."/>
            <person name="de la Bastide M."/>
            <person name="Spiegel L."/>
            <person name="Nascimento L."/>
            <person name="Zutavern T."/>
            <person name="O'Shaughnessy A."/>
            <person name="Dike S."/>
            <person name="Dedhia N."/>
            <person name="Preston R."/>
            <person name="Balija V."/>
            <person name="McCombie W.R."/>
            <person name="Chow T."/>
            <person name="Chen H."/>
            <person name="Chung M."/>
            <person name="Chen C."/>
            <person name="Shaw J."/>
            <person name="Wu H."/>
            <person name="Hsiao K."/>
            <person name="Chao Y."/>
            <person name="Chu M."/>
            <person name="Cheng C."/>
            <person name="Hour A."/>
            <person name="Lee P."/>
            <person name="Lin S."/>
            <person name="Lin Y."/>
            <person name="Liou J."/>
            <person name="Liu S."/>
            <person name="Hsing Y."/>
            <person name="Raghuvanshi S."/>
            <person name="Mohanty A."/>
            <person name="Bharti A.K."/>
            <person name="Gaur A."/>
            <person name="Gupta V."/>
            <person name="Kumar D."/>
            <person name="Ravi V."/>
            <person name="Vij S."/>
            <person name="Kapur A."/>
            <person name="Khurana P."/>
            <person name="Khurana P."/>
            <person name="Khurana J.P."/>
            <person name="Tyagi A.K."/>
            <person name="Gaikwad K."/>
            <person name="Singh A."/>
            <person name="Dalal V."/>
            <person name="Srivastava S."/>
            <person name="Dixit A."/>
            <person name="Pal A.K."/>
            <person name="Ghazi I.A."/>
            <person name="Yadav M."/>
            <person name="Pandit A."/>
            <person name="Bhargava A."/>
            <person name="Sureshbabu K."/>
            <person name="Batra K."/>
            <person name="Sharma T.R."/>
            <person name="Mohapatra T."/>
            <person name="Singh N.K."/>
            <person name="Messing J."/>
            <person name="Nelson A.B."/>
            <person name="Fuks G."/>
            <person name="Kavchok S."/>
            <person name="Keizer G."/>
            <person name="Linton E."/>
            <person name="Llaca V."/>
            <person name="Song R."/>
            <person name="Tanyolac B."/>
            <person name="Young S."/>
            <person name="Ho-Il K."/>
            <person name="Hahn J.H."/>
            <person name="Sangsakoo G."/>
            <person name="Vanavichit A."/>
            <person name="de Mattos Luiz.A.T."/>
            <person name="Zimmer P.D."/>
            <person name="Malone G."/>
            <person name="Dellagostin O."/>
            <person name="de Oliveira A.C."/>
            <person name="Bevan M."/>
            <person name="Bancroft I."/>
            <person name="Minx P."/>
            <person name="Cordum H."/>
            <person name="Wilson R."/>
            <person name="Cheng Z."/>
            <person name="Jin W."/>
            <person name="Jiang J."/>
            <person name="Leong S.A."/>
            <person name="Iwama H."/>
            <person name="Gojobori T."/>
            <person name="Itoh T."/>
            <person name="Niimura Y."/>
            <person name="Fujii Y."/>
            <person name="Habara T."/>
            <person name="Sakai H."/>
            <person name="Sato Y."/>
            <person name="Wilson G."/>
            <person name="Kumar K."/>
            <person name="McCouch S."/>
            <person name="Juretic N."/>
            <person name="Hoen D."/>
            <person name="Wright S."/>
            <person name="Bruskiewich R."/>
            <person name="Bureau T."/>
            <person name="Miyao A."/>
            <person name="Hirochika H."/>
            <person name="Nishikawa T."/>
            <person name="Kadowaki K."/>
            <person name="Sugiura M."/>
            <person name="Burr B."/>
            <person name="Sasaki T."/>
        </authorList>
    </citation>
    <scope>NUCLEOTIDE SEQUENCE [LARGE SCALE GENOMIC DNA]</scope>
    <source>
        <strain evidence="2">cv. Nipponbare</strain>
    </source>
</reference>
<reference evidence="1 2" key="3">
    <citation type="journal article" date="2013" name="Rice">
        <title>Improvement of the Oryza sativa Nipponbare reference genome using next generation sequence and optical map data.</title>
        <authorList>
            <person name="Kawahara Y."/>
            <person name="de la Bastide M."/>
            <person name="Hamilton J.P."/>
            <person name="Kanamori H."/>
            <person name="McCombie W.R."/>
            <person name="Ouyang S."/>
            <person name="Schwartz D.C."/>
            <person name="Tanaka T."/>
            <person name="Wu J."/>
            <person name="Zhou S."/>
            <person name="Childs K.L."/>
            <person name="Davidson R.M."/>
            <person name="Lin H."/>
            <person name="Quesada-Ocampo L."/>
            <person name="Vaillancourt B."/>
            <person name="Sakai H."/>
            <person name="Lee S.S."/>
            <person name="Kim J."/>
            <person name="Numa H."/>
            <person name="Itoh T."/>
            <person name="Buell C.R."/>
            <person name="Matsumoto T."/>
        </authorList>
    </citation>
    <scope>NUCLEOTIDE SEQUENCE [LARGE SCALE GENOMIC DNA]</scope>
    <source>
        <strain evidence="2">cv. Nipponbare</strain>
    </source>
</reference>
<proteinExistence type="predicted"/>
<keyword evidence="2" id="KW-1185">Reference proteome</keyword>
<organism evidence="1 2">
    <name type="scientific">Oryza sativa subsp. japonica</name>
    <name type="common">Rice</name>
    <dbReference type="NCBI Taxonomy" id="39947"/>
    <lineage>
        <taxon>Eukaryota</taxon>
        <taxon>Viridiplantae</taxon>
        <taxon>Streptophyta</taxon>
        <taxon>Embryophyta</taxon>
        <taxon>Tracheophyta</taxon>
        <taxon>Spermatophyta</taxon>
        <taxon>Magnoliopsida</taxon>
        <taxon>Liliopsida</taxon>
        <taxon>Poales</taxon>
        <taxon>Poaceae</taxon>
        <taxon>BOP clade</taxon>
        <taxon>Oryzoideae</taxon>
        <taxon>Oryzeae</taxon>
        <taxon>Oryzinae</taxon>
        <taxon>Oryza</taxon>
        <taxon>Oryza sativa</taxon>
    </lineage>
</organism>
<sequence>MGGECMVETIMSGLKVATMGKHRGSQGGGGSHIQATTAGSNVEVVTMSTAENDSDELAGVTDDEWNLWHWCPMA</sequence>
<reference evidence="1 2" key="2">
    <citation type="journal article" date="2013" name="Plant Cell Physiol.">
        <title>Rice Annotation Project Database (RAP-DB): an integrative and interactive database for rice genomics.</title>
        <authorList>
            <person name="Sakai H."/>
            <person name="Lee S.S."/>
            <person name="Tanaka T."/>
            <person name="Numa H."/>
            <person name="Kim J."/>
            <person name="Kawahara Y."/>
            <person name="Wakimoto H."/>
            <person name="Yang C.C."/>
            <person name="Iwamoto M."/>
            <person name="Abe T."/>
            <person name="Yamada Y."/>
            <person name="Muto A."/>
            <person name="Inokuchi H."/>
            <person name="Ikemura T."/>
            <person name="Matsumoto T."/>
            <person name="Sasaki T."/>
            <person name="Itoh T."/>
        </authorList>
    </citation>
    <scope>NUCLEOTIDE SEQUENCE [LARGE SCALE GENOMIC DNA]</scope>
    <source>
        <strain evidence="2">cv. Nipponbare</strain>
    </source>
</reference>
<evidence type="ECO:0000313" key="2">
    <source>
        <dbReference type="Proteomes" id="UP000059680"/>
    </source>
</evidence>
<accession>A0A0P0VL82</accession>
<dbReference type="EMBL" id="AP014958">
    <property type="protein sequence ID" value="BAS79487.1"/>
    <property type="molecule type" value="Genomic_DNA"/>
</dbReference>
<protein>
    <submittedName>
        <fullName evidence="1">Os02g0588850 protein</fullName>
    </submittedName>
</protein>
<dbReference type="Proteomes" id="UP000059680">
    <property type="component" value="Chromosome 2"/>
</dbReference>
<evidence type="ECO:0000313" key="1">
    <source>
        <dbReference type="EMBL" id="BAS79487.1"/>
    </source>
</evidence>
<dbReference type="AlphaFoldDB" id="A0A0P0VL82"/>
<name>A0A0P0VL82_ORYSJ</name>
<dbReference type="InParanoid" id="A0A0P0VL82"/>
<gene>
    <name evidence="1" type="ordered locus">Os02g0588850</name>
    <name evidence="1" type="ORF">OSNPB_020588850</name>
</gene>